<dbReference type="GO" id="GO:0006629">
    <property type="term" value="P:lipid metabolic process"/>
    <property type="evidence" value="ECO:0007669"/>
    <property type="project" value="InterPro"/>
</dbReference>
<dbReference type="EMBL" id="JACCAC010000001">
    <property type="protein sequence ID" value="NYG54281.1"/>
    <property type="molecule type" value="Genomic_DNA"/>
</dbReference>
<dbReference type="GO" id="GO:0008889">
    <property type="term" value="F:glycerophosphodiester phosphodiesterase activity"/>
    <property type="evidence" value="ECO:0007669"/>
    <property type="project" value="UniProtKB-EC"/>
</dbReference>
<dbReference type="AlphaFoldDB" id="A0A7Y9ULE9"/>
<dbReference type="RefSeq" id="WP_179516935.1">
    <property type="nucleotide sequence ID" value="NZ_JACCAC010000001.1"/>
</dbReference>
<dbReference type="InterPro" id="IPR017946">
    <property type="entry name" value="PLC-like_Pdiesterase_TIM-brl"/>
</dbReference>
<dbReference type="Gene3D" id="3.20.20.190">
    <property type="entry name" value="Phosphatidylinositol (PI) phosphodiesterase"/>
    <property type="match status" value="1"/>
</dbReference>
<keyword evidence="4" id="KW-1185">Reference proteome</keyword>
<evidence type="ECO:0000313" key="4">
    <source>
        <dbReference type="Proteomes" id="UP000544110"/>
    </source>
</evidence>
<dbReference type="SUPFAM" id="SSF51695">
    <property type="entry name" value="PLC-like phosphodiesterases"/>
    <property type="match status" value="1"/>
</dbReference>
<feature type="domain" description="GP-PDE" evidence="2">
    <location>
        <begin position="49"/>
        <end position="297"/>
    </location>
</feature>
<reference evidence="3 4" key="1">
    <citation type="submission" date="2020-07" db="EMBL/GenBank/DDBJ databases">
        <title>Sequencing the genomes of 1000 actinobacteria strains.</title>
        <authorList>
            <person name="Klenk H.-P."/>
        </authorList>
    </citation>
    <scope>NUCLEOTIDE SEQUENCE [LARGE SCALE GENOMIC DNA]</scope>
    <source>
        <strain evidence="3 4">DSM 24552</strain>
    </source>
</reference>
<dbReference type="PROSITE" id="PS51704">
    <property type="entry name" value="GP_PDE"/>
    <property type="match status" value="1"/>
</dbReference>
<dbReference type="EC" id="3.1.4.46" evidence="3"/>
<feature type="signal peptide" evidence="1">
    <location>
        <begin position="1"/>
        <end position="43"/>
    </location>
</feature>
<dbReference type="PANTHER" id="PTHR46211:SF1">
    <property type="entry name" value="GLYCEROPHOSPHODIESTER PHOSPHODIESTERASE, CYTOPLASMIC"/>
    <property type="match status" value="1"/>
</dbReference>
<organism evidence="3 4">
    <name type="scientific">Nocardioides perillae</name>
    <dbReference type="NCBI Taxonomy" id="1119534"/>
    <lineage>
        <taxon>Bacteria</taxon>
        <taxon>Bacillati</taxon>
        <taxon>Actinomycetota</taxon>
        <taxon>Actinomycetes</taxon>
        <taxon>Propionibacteriales</taxon>
        <taxon>Nocardioidaceae</taxon>
        <taxon>Nocardioides</taxon>
    </lineage>
</organism>
<proteinExistence type="predicted"/>
<dbReference type="Proteomes" id="UP000544110">
    <property type="component" value="Unassembled WGS sequence"/>
</dbReference>
<protein>
    <submittedName>
        <fullName evidence="3">Glycerophosphoryl diester phosphodiesterase</fullName>
        <ecNumber evidence="3">3.1.4.46</ecNumber>
    </submittedName>
</protein>
<gene>
    <name evidence="3" type="ORF">BJ989_000585</name>
</gene>
<evidence type="ECO:0000256" key="1">
    <source>
        <dbReference type="SAM" id="SignalP"/>
    </source>
</evidence>
<dbReference type="Pfam" id="PF03009">
    <property type="entry name" value="GDPD"/>
    <property type="match status" value="1"/>
</dbReference>
<evidence type="ECO:0000313" key="3">
    <source>
        <dbReference type="EMBL" id="NYG54281.1"/>
    </source>
</evidence>
<evidence type="ECO:0000259" key="2">
    <source>
        <dbReference type="PROSITE" id="PS51704"/>
    </source>
</evidence>
<keyword evidence="1" id="KW-0732">Signal</keyword>
<accession>A0A7Y9ULE9</accession>
<keyword evidence="3" id="KW-0378">Hydrolase</keyword>
<dbReference type="PANTHER" id="PTHR46211">
    <property type="entry name" value="GLYCEROPHOSPHORYL DIESTER PHOSPHODIESTERASE"/>
    <property type="match status" value="1"/>
</dbReference>
<dbReference type="InterPro" id="IPR030395">
    <property type="entry name" value="GP_PDE_dom"/>
</dbReference>
<feature type="chain" id="PRO_5030582470" evidence="1">
    <location>
        <begin position="44"/>
        <end position="305"/>
    </location>
</feature>
<name>A0A7Y9ULE9_9ACTN</name>
<comment type="caution">
    <text evidence="3">The sequence shown here is derived from an EMBL/GenBank/DDBJ whole genome shotgun (WGS) entry which is preliminary data.</text>
</comment>
<sequence>MTTLLTSPTARRSRTLGRAARRLAVTLGTTAALTAAAATFALAAPGDDVTVVAHRGASAYAPENTLAAVREGVRLRADLVEVDVQRSKDGVLVLVHDTTLSRTTDVEEVFPGRAPWRVGDFTYAEMQRLDAGSWKAPSFAGERIPTLREAVFELRRSRAGLLLEVKSPALYPGIEAEIVADMRAVPGYVDSAVRADRLVVQSFDWPSMRTYEALEPTVPVGLLGRPDPALLPELATWADQVNPSHRSVDTAYVQAVHDVGMTSSVYTVNEVADMERAIGLGVDGIITDRPDVLLRVLDGRARKAA</sequence>